<dbReference type="InterPro" id="IPR029063">
    <property type="entry name" value="SAM-dependent_MTases_sf"/>
</dbReference>
<dbReference type="CDD" id="cd02440">
    <property type="entry name" value="AdoMet_MTases"/>
    <property type="match status" value="1"/>
</dbReference>
<dbReference type="EMBL" id="LGHJ01000012">
    <property type="protein sequence ID" value="KPL76373.1"/>
    <property type="molecule type" value="Genomic_DNA"/>
</dbReference>
<reference evidence="7 8" key="1">
    <citation type="submission" date="2015-07" db="EMBL/GenBank/DDBJ databases">
        <title>Draft genome of Bellilinea caldifistulae DSM 17877.</title>
        <authorList>
            <person name="Hemp J."/>
            <person name="Ward L.M."/>
            <person name="Pace L.A."/>
            <person name="Fischer W.W."/>
        </authorList>
    </citation>
    <scope>NUCLEOTIDE SEQUENCE [LARGE SCALE GENOMIC DNA]</scope>
    <source>
        <strain evidence="7 8">GOMI-1</strain>
    </source>
</reference>
<sequence length="414" mass="45755">MPATSGLIEVELLRHTFGGSSMGRLADGRAVFVPYALPGERVRVELTEEKRGFARARLVEVLESAPQRIIPRCRHFGVCGGCHYQHLAYADQLKVKNEVLREQLQRIAGLSDPPLEAIQPSPQAWLYRNTVQFHLDERGRLGYEEMNSNRVVAIEECFLPQPPLDEIWRQLDFEAGLGIERVGLRVGADEEVLLILEGQPVELPALEVDLPISAVHLSPAGSIVLAGEDWLPMEVNGRLFRVSAGSFFQVNTAQAGAMVEYLQEGLPLDQQTTLLDVYCGVGLFSAFLAERAARCIGVEVSPSACDDYAVNLDEFDGVELYMGAAEEVLPGLRLSGKVAAVIDPPRAGLDRRALDALVALQPGWIAYVSCDPATLARDLKRLLEKGYRLEKIKPFDLFPQTYHIESISLLRRTA</sequence>
<feature type="binding site" evidence="4">
    <location>
        <position position="299"/>
    </location>
    <ligand>
        <name>S-adenosyl-L-methionine</name>
        <dbReference type="ChEBI" id="CHEBI:59789"/>
    </ligand>
</feature>
<dbReference type="InterPro" id="IPR030390">
    <property type="entry name" value="MeTrfase_TrmA_AS"/>
</dbReference>
<feature type="binding site" evidence="4">
    <location>
        <position position="249"/>
    </location>
    <ligand>
        <name>S-adenosyl-L-methionine</name>
        <dbReference type="ChEBI" id="CHEBI:59789"/>
    </ligand>
</feature>
<feature type="binding site" evidence="4">
    <location>
        <position position="343"/>
    </location>
    <ligand>
        <name>S-adenosyl-L-methionine</name>
        <dbReference type="ChEBI" id="CHEBI:59789"/>
    </ligand>
</feature>
<evidence type="ECO:0000256" key="2">
    <source>
        <dbReference type="ARBA" id="ARBA00022679"/>
    </source>
</evidence>
<dbReference type="Gene3D" id="2.40.50.1070">
    <property type="match status" value="1"/>
</dbReference>
<dbReference type="PROSITE" id="PS51687">
    <property type="entry name" value="SAM_MT_RNA_M5U"/>
    <property type="match status" value="1"/>
</dbReference>
<dbReference type="Gene3D" id="2.40.50.140">
    <property type="entry name" value="Nucleic acid-binding proteins"/>
    <property type="match status" value="1"/>
</dbReference>
<keyword evidence="1 4" id="KW-0489">Methyltransferase</keyword>
<proteinExistence type="inferred from homology"/>
<dbReference type="AlphaFoldDB" id="A0A0P6Y434"/>
<dbReference type="SUPFAM" id="SSF53335">
    <property type="entry name" value="S-adenosyl-L-methionine-dependent methyltransferases"/>
    <property type="match status" value="1"/>
</dbReference>
<dbReference type="InterPro" id="IPR012340">
    <property type="entry name" value="NA-bd_OB-fold"/>
</dbReference>
<dbReference type="SUPFAM" id="SSF50249">
    <property type="entry name" value="Nucleic acid-binding proteins"/>
    <property type="match status" value="1"/>
</dbReference>
<dbReference type="InterPro" id="IPR010280">
    <property type="entry name" value="U5_MeTrfase_fam"/>
</dbReference>
<dbReference type="InterPro" id="IPR030391">
    <property type="entry name" value="MeTrfase_TrmA_CS"/>
</dbReference>
<dbReference type="STRING" id="360411.AC812_06870"/>
<feature type="binding site" evidence="4">
    <location>
        <position position="278"/>
    </location>
    <ligand>
        <name>S-adenosyl-L-methionine</name>
        <dbReference type="ChEBI" id="CHEBI:59789"/>
    </ligand>
</feature>
<dbReference type="OrthoDB" id="9804590at2"/>
<accession>A0A0P6Y434</accession>
<dbReference type="Gene3D" id="3.40.50.150">
    <property type="entry name" value="Vaccinia Virus protein VP39"/>
    <property type="match status" value="1"/>
</dbReference>
<feature type="active site" description="Nucleophile" evidence="4">
    <location>
        <position position="370"/>
    </location>
</feature>
<dbReference type="InterPro" id="IPR002792">
    <property type="entry name" value="TRAM_dom"/>
</dbReference>
<evidence type="ECO:0000256" key="5">
    <source>
        <dbReference type="PROSITE-ProRule" id="PRU10015"/>
    </source>
</evidence>
<evidence type="ECO:0000313" key="8">
    <source>
        <dbReference type="Proteomes" id="UP000050514"/>
    </source>
</evidence>
<dbReference type="RefSeq" id="WP_061919439.1">
    <property type="nucleotide sequence ID" value="NZ_DF967971.1"/>
</dbReference>
<dbReference type="Pfam" id="PF01938">
    <property type="entry name" value="TRAM"/>
    <property type="match status" value="1"/>
</dbReference>
<keyword evidence="8" id="KW-1185">Reference proteome</keyword>
<dbReference type="PANTHER" id="PTHR11061:SF30">
    <property type="entry name" value="TRNA (URACIL(54)-C(5))-METHYLTRANSFERASE"/>
    <property type="match status" value="1"/>
</dbReference>
<evidence type="ECO:0000256" key="3">
    <source>
        <dbReference type="ARBA" id="ARBA00022691"/>
    </source>
</evidence>
<evidence type="ECO:0000259" key="6">
    <source>
        <dbReference type="PROSITE" id="PS50926"/>
    </source>
</evidence>
<evidence type="ECO:0000313" key="7">
    <source>
        <dbReference type="EMBL" id="KPL76373.1"/>
    </source>
</evidence>
<protein>
    <recommendedName>
        <fullName evidence="6">TRAM domain-containing protein</fullName>
    </recommendedName>
</protein>
<dbReference type="PROSITE" id="PS50926">
    <property type="entry name" value="TRAM"/>
    <property type="match status" value="1"/>
</dbReference>
<evidence type="ECO:0000256" key="4">
    <source>
        <dbReference type="PROSITE-ProRule" id="PRU01024"/>
    </source>
</evidence>
<dbReference type="GO" id="GO:0070475">
    <property type="term" value="P:rRNA base methylation"/>
    <property type="evidence" value="ECO:0007669"/>
    <property type="project" value="TreeGrafter"/>
</dbReference>
<organism evidence="7 8">
    <name type="scientific">Bellilinea caldifistulae</name>
    <dbReference type="NCBI Taxonomy" id="360411"/>
    <lineage>
        <taxon>Bacteria</taxon>
        <taxon>Bacillati</taxon>
        <taxon>Chloroflexota</taxon>
        <taxon>Anaerolineae</taxon>
        <taxon>Anaerolineales</taxon>
        <taxon>Anaerolineaceae</taxon>
        <taxon>Bellilinea</taxon>
    </lineage>
</organism>
<dbReference type="PANTHER" id="PTHR11061">
    <property type="entry name" value="RNA M5U METHYLTRANSFERASE"/>
    <property type="match status" value="1"/>
</dbReference>
<dbReference type="GO" id="GO:0070041">
    <property type="term" value="F:rRNA (uridine-C5-)-methyltransferase activity"/>
    <property type="evidence" value="ECO:0007669"/>
    <property type="project" value="TreeGrafter"/>
</dbReference>
<evidence type="ECO:0000256" key="1">
    <source>
        <dbReference type="ARBA" id="ARBA00022603"/>
    </source>
</evidence>
<feature type="active site" evidence="5">
    <location>
        <position position="370"/>
    </location>
</feature>
<name>A0A0P6Y434_9CHLR</name>
<dbReference type="PROSITE" id="PS01230">
    <property type="entry name" value="TRMA_1"/>
    <property type="match status" value="1"/>
</dbReference>
<gene>
    <name evidence="7" type="ORF">AC812_06870</name>
</gene>
<keyword evidence="2 4" id="KW-0808">Transferase</keyword>
<dbReference type="Pfam" id="PF05958">
    <property type="entry name" value="tRNA_U5-meth_tr"/>
    <property type="match status" value="1"/>
</dbReference>
<dbReference type="Proteomes" id="UP000050514">
    <property type="component" value="Unassembled WGS sequence"/>
</dbReference>
<keyword evidence="3 4" id="KW-0949">S-adenosyl-L-methionine</keyword>
<feature type="domain" description="TRAM" evidence="6">
    <location>
        <begin position="1"/>
        <end position="60"/>
    </location>
</feature>
<comment type="caution">
    <text evidence="7">The sequence shown here is derived from an EMBL/GenBank/DDBJ whole genome shotgun (WGS) entry which is preliminary data.</text>
</comment>
<comment type="similarity">
    <text evidence="4">Belongs to the class I-like SAM-binding methyltransferase superfamily. RNA M5U methyltransferase family.</text>
</comment>
<dbReference type="PROSITE" id="PS01231">
    <property type="entry name" value="TRMA_2"/>
    <property type="match status" value="1"/>
</dbReference>